<protein>
    <submittedName>
        <fullName evidence="1">Uncharacterized protein</fullName>
    </submittedName>
</protein>
<name>A0AAV7G571_DENCH</name>
<evidence type="ECO:0000313" key="2">
    <source>
        <dbReference type="Proteomes" id="UP000775213"/>
    </source>
</evidence>
<keyword evidence="2" id="KW-1185">Reference proteome</keyword>
<dbReference type="AlphaFoldDB" id="A0AAV7G571"/>
<comment type="caution">
    <text evidence="1">The sequence shown here is derived from an EMBL/GenBank/DDBJ whole genome shotgun (WGS) entry which is preliminary data.</text>
</comment>
<proteinExistence type="predicted"/>
<reference evidence="1 2" key="1">
    <citation type="journal article" date="2021" name="Hortic Res">
        <title>Chromosome-scale assembly of the Dendrobium chrysotoxum genome enhances the understanding of orchid evolution.</title>
        <authorList>
            <person name="Zhang Y."/>
            <person name="Zhang G.Q."/>
            <person name="Zhang D."/>
            <person name="Liu X.D."/>
            <person name="Xu X.Y."/>
            <person name="Sun W.H."/>
            <person name="Yu X."/>
            <person name="Zhu X."/>
            <person name="Wang Z.W."/>
            <person name="Zhao X."/>
            <person name="Zhong W.Y."/>
            <person name="Chen H."/>
            <person name="Yin W.L."/>
            <person name="Huang T."/>
            <person name="Niu S.C."/>
            <person name="Liu Z.J."/>
        </authorList>
    </citation>
    <scope>NUCLEOTIDE SEQUENCE [LARGE SCALE GENOMIC DNA]</scope>
    <source>
        <strain evidence="1">Lindl</strain>
    </source>
</reference>
<dbReference type="Proteomes" id="UP000775213">
    <property type="component" value="Unassembled WGS sequence"/>
</dbReference>
<gene>
    <name evidence="1" type="ORF">IEQ34_021599</name>
</gene>
<evidence type="ECO:0000313" key="1">
    <source>
        <dbReference type="EMBL" id="KAH0450907.1"/>
    </source>
</evidence>
<sequence>MIFFTTIAYQLRFFRPTSPDYGLFDHYCLPTTVLPTSFTKLQYVLTTVAHRLWSFRPLSPDNDLSNHHRLPTTVPPATVIRLRSFRPPSPTDYGPADQTNMSILEATALCFRAQQRLVEQCWGTGIRPSCVEFFVLHIATLLTIERCGIHVALPWLGSVDFWRCNVVQIETGLCGTDSSVVMVLSRQSLGTAISTFWRSSSVSDGTTTVFVVAQVMSETHSKVLVVPSNVDRHLQIFLRMKPLRFESAIEPIAVEDWLRRLEKTFDGM</sequence>
<accession>A0AAV7G571</accession>
<organism evidence="1 2">
    <name type="scientific">Dendrobium chrysotoxum</name>
    <name type="common">Orchid</name>
    <dbReference type="NCBI Taxonomy" id="161865"/>
    <lineage>
        <taxon>Eukaryota</taxon>
        <taxon>Viridiplantae</taxon>
        <taxon>Streptophyta</taxon>
        <taxon>Embryophyta</taxon>
        <taxon>Tracheophyta</taxon>
        <taxon>Spermatophyta</taxon>
        <taxon>Magnoliopsida</taxon>
        <taxon>Liliopsida</taxon>
        <taxon>Asparagales</taxon>
        <taxon>Orchidaceae</taxon>
        <taxon>Epidendroideae</taxon>
        <taxon>Malaxideae</taxon>
        <taxon>Dendrobiinae</taxon>
        <taxon>Dendrobium</taxon>
    </lineage>
</organism>
<dbReference type="EMBL" id="JAGFBR010000018">
    <property type="protein sequence ID" value="KAH0450907.1"/>
    <property type="molecule type" value="Genomic_DNA"/>
</dbReference>